<proteinExistence type="predicted"/>
<dbReference type="AlphaFoldDB" id="A0AAE0JTK6"/>
<feature type="compositionally biased region" description="Acidic residues" evidence="1">
    <location>
        <begin position="179"/>
        <end position="191"/>
    </location>
</feature>
<comment type="caution">
    <text evidence="2">The sequence shown here is derived from an EMBL/GenBank/DDBJ whole genome shotgun (WGS) entry which is preliminary data.</text>
</comment>
<gene>
    <name evidence="2" type="ORF">B0T24DRAFT_724806</name>
</gene>
<protein>
    <submittedName>
        <fullName evidence="2">Uncharacterized protein</fullName>
    </submittedName>
</protein>
<sequence>MEMDKIDFNLRIVAADDGARSIIYHVTMEATRSLQCLELTACEVSEAVATSHNLEPVLWRGDQVVLDTWGRCGVRAGKEEENGVTVITAPRWSVVLPLLSSGMYHGEVDVHLFLELIGLEQLAPLCLDTTLRSRFGGLESAACDPVFAALADMSTETMGWENEALVKATGLSGGKSPVDDDIDDDETMDEDEDEDGLAIRMRALQIDGDAPVPDDDAFLFSNSSPDAMYSAVACAAVRYSERRDGDVLVISHDSARLGSEIAYLGVPVHEWEHKTLSYGDADTLSLTEWRAVVIDAAAKGDDEESTTTRNLQYALAFVERNPGTPVLTRLHDDPRTPCTLSILRVPGLSLANPFEAWVWVGDARSWQTTSSLHVAQACWAYVCYDGNEDIMLDFELAPADYGNFFSDCCHFEQSKDSTESGGPRYRVDCMDFSYLLSSRFWLEAKAHAQTSAFAAHVRAARNPTMLYSALRIHHFWNTTPAARREQLRNLFRPRRVAAVVGVNRELTDRVQGTARLITARYDALAGLCVPTSRPVDEALVKLFSDPSAGVLLNMLHQAQRELGVMPIAAQHHRVLPFESLAVLASREFYKLLAGYVVLARRARRNPLHKWELQFLLWALTVFGTYDDKIEYMDMLYSDLAETGGFRFGDSPPPWILHTKTVRPESDIVHTDGPDAGSFIASLEALRIKTEYLALDGDLDNYYARAVRLQNAERGDRAGIYM</sequence>
<feature type="region of interest" description="Disordered" evidence="1">
    <location>
        <begin position="170"/>
        <end position="191"/>
    </location>
</feature>
<keyword evidence="3" id="KW-1185">Reference proteome</keyword>
<dbReference type="Proteomes" id="UP001287356">
    <property type="component" value="Unassembled WGS sequence"/>
</dbReference>
<accession>A0AAE0JTK6</accession>
<dbReference type="EMBL" id="JAULSN010000011">
    <property type="protein sequence ID" value="KAK3361651.1"/>
    <property type="molecule type" value="Genomic_DNA"/>
</dbReference>
<reference evidence="2" key="1">
    <citation type="journal article" date="2023" name="Mol. Phylogenet. Evol.">
        <title>Genome-scale phylogeny and comparative genomics of the fungal order Sordariales.</title>
        <authorList>
            <person name="Hensen N."/>
            <person name="Bonometti L."/>
            <person name="Westerberg I."/>
            <person name="Brannstrom I.O."/>
            <person name="Guillou S."/>
            <person name="Cros-Aarteil S."/>
            <person name="Calhoun S."/>
            <person name="Haridas S."/>
            <person name="Kuo A."/>
            <person name="Mondo S."/>
            <person name="Pangilinan J."/>
            <person name="Riley R."/>
            <person name="LaButti K."/>
            <person name="Andreopoulos B."/>
            <person name="Lipzen A."/>
            <person name="Chen C."/>
            <person name="Yan M."/>
            <person name="Daum C."/>
            <person name="Ng V."/>
            <person name="Clum A."/>
            <person name="Steindorff A."/>
            <person name="Ohm R.A."/>
            <person name="Martin F."/>
            <person name="Silar P."/>
            <person name="Natvig D.O."/>
            <person name="Lalanne C."/>
            <person name="Gautier V."/>
            <person name="Ament-Velasquez S.L."/>
            <person name="Kruys A."/>
            <person name="Hutchinson M.I."/>
            <person name="Powell A.J."/>
            <person name="Barry K."/>
            <person name="Miller A.N."/>
            <person name="Grigoriev I.V."/>
            <person name="Debuchy R."/>
            <person name="Gladieux P."/>
            <person name="Hiltunen Thoren M."/>
            <person name="Johannesson H."/>
        </authorList>
    </citation>
    <scope>NUCLEOTIDE SEQUENCE</scope>
    <source>
        <strain evidence="2">CBS 958.72</strain>
    </source>
</reference>
<evidence type="ECO:0000313" key="2">
    <source>
        <dbReference type="EMBL" id="KAK3361651.1"/>
    </source>
</evidence>
<evidence type="ECO:0000313" key="3">
    <source>
        <dbReference type="Proteomes" id="UP001287356"/>
    </source>
</evidence>
<evidence type="ECO:0000256" key="1">
    <source>
        <dbReference type="SAM" id="MobiDB-lite"/>
    </source>
</evidence>
<name>A0AAE0JTK6_9PEZI</name>
<reference evidence="2" key="2">
    <citation type="submission" date="2023-06" db="EMBL/GenBank/DDBJ databases">
        <authorList>
            <consortium name="Lawrence Berkeley National Laboratory"/>
            <person name="Haridas S."/>
            <person name="Hensen N."/>
            <person name="Bonometti L."/>
            <person name="Westerberg I."/>
            <person name="Brannstrom I.O."/>
            <person name="Guillou S."/>
            <person name="Cros-Aarteil S."/>
            <person name="Calhoun S."/>
            <person name="Kuo A."/>
            <person name="Mondo S."/>
            <person name="Pangilinan J."/>
            <person name="Riley R."/>
            <person name="Labutti K."/>
            <person name="Andreopoulos B."/>
            <person name="Lipzen A."/>
            <person name="Chen C."/>
            <person name="Yanf M."/>
            <person name="Daum C."/>
            <person name="Ng V."/>
            <person name="Clum A."/>
            <person name="Steindorff A."/>
            <person name="Ohm R."/>
            <person name="Martin F."/>
            <person name="Silar P."/>
            <person name="Natvig D."/>
            <person name="Lalanne C."/>
            <person name="Gautier V."/>
            <person name="Ament-Velasquez S.L."/>
            <person name="Kruys A."/>
            <person name="Hutchinson M.I."/>
            <person name="Powell A.J."/>
            <person name="Barry K."/>
            <person name="Miller A.N."/>
            <person name="Grigoriev I.V."/>
            <person name="Debuchy R."/>
            <person name="Gladieux P."/>
            <person name="Thoren M.H."/>
            <person name="Johannesson H."/>
        </authorList>
    </citation>
    <scope>NUCLEOTIDE SEQUENCE</scope>
    <source>
        <strain evidence="2">CBS 958.72</strain>
    </source>
</reference>
<organism evidence="2 3">
    <name type="scientific">Lasiosphaeria ovina</name>
    <dbReference type="NCBI Taxonomy" id="92902"/>
    <lineage>
        <taxon>Eukaryota</taxon>
        <taxon>Fungi</taxon>
        <taxon>Dikarya</taxon>
        <taxon>Ascomycota</taxon>
        <taxon>Pezizomycotina</taxon>
        <taxon>Sordariomycetes</taxon>
        <taxon>Sordariomycetidae</taxon>
        <taxon>Sordariales</taxon>
        <taxon>Lasiosphaeriaceae</taxon>
        <taxon>Lasiosphaeria</taxon>
    </lineage>
</organism>